<keyword evidence="3" id="KW-0645">Protease</keyword>
<evidence type="ECO:0000313" key="11">
    <source>
        <dbReference type="Proteomes" id="UP000284657"/>
    </source>
</evidence>
<keyword evidence="5" id="KW-0325">Glycoprotein</keyword>
<dbReference type="PROSITE" id="PS00560">
    <property type="entry name" value="CARBOXYPEPT_SER_HIS"/>
    <property type="match status" value="1"/>
</dbReference>
<evidence type="ECO:0000256" key="5">
    <source>
        <dbReference type="ARBA" id="ARBA00023180"/>
    </source>
</evidence>
<dbReference type="InterPro" id="IPR033124">
    <property type="entry name" value="Ser_caboxypep_his_AS"/>
</dbReference>
<proteinExistence type="inferred from homology"/>
<dbReference type="PANTHER" id="PTHR11802:SF113">
    <property type="entry name" value="SERINE CARBOXYPEPTIDASE CTSA-4.1"/>
    <property type="match status" value="1"/>
</dbReference>
<dbReference type="PANTHER" id="PTHR11802">
    <property type="entry name" value="SERINE PROTEASE FAMILY S10 SERINE CARBOXYPEPTIDASE"/>
    <property type="match status" value="1"/>
</dbReference>
<feature type="transmembrane region" description="Helical" evidence="7">
    <location>
        <begin position="24"/>
        <end position="45"/>
    </location>
</feature>
<evidence type="ECO:0000313" key="10">
    <source>
        <dbReference type="Proteomes" id="UP000277300"/>
    </source>
</evidence>
<feature type="compositionally biased region" description="Acidic residues" evidence="6">
    <location>
        <begin position="88"/>
        <end position="104"/>
    </location>
</feature>
<comment type="similarity">
    <text evidence="1">Belongs to the peptidase S10 family.</text>
</comment>
<dbReference type="FunFam" id="1.10.287.410:FF:000002">
    <property type="entry name" value="Carboxypeptidase"/>
    <property type="match status" value="1"/>
</dbReference>
<keyword evidence="7" id="KW-0472">Membrane</keyword>
<dbReference type="Proteomes" id="UP000284657">
    <property type="component" value="Unassembled WGS sequence"/>
</dbReference>
<dbReference type="SUPFAM" id="SSF53474">
    <property type="entry name" value="alpha/beta-Hydrolases"/>
    <property type="match status" value="1"/>
</dbReference>
<evidence type="ECO:0000313" key="9">
    <source>
        <dbReference type="EMBL" id="RLN61603.1"/>
    </source>
</evidence>
<evidence type="ECO:0000256" key="2">
    <source>
        <dbReference type="ARBA" id="ARBA00022645"/>
    </source>
</evidence>
<feature type="compositionally biased region" description="Low complexity" evidence="6">
    <location>
        <begin position="133"/>
        <end position="144"/>
    </location>
</feature>
<sequence>MAPTETTPLRGERYLSDAQKRKRIVGITGFVVVVAAVIVILWLTLGGHHSSKSSDVTAQTTPEPTPESTPALRTEAPTEAPTKAPAPAEDEDSTEAPTEEEDSTEAPAEEKPRTDAPAKEEDSTESPTEPEPVDQQPADAQPVPAAEPIPAADPQPIPAQLEQPVDPQPAPEQPVDASPAQPADAITPADNHARFTSDFKIPILKICDEATYVSVGYVMTKQKKQSNEFVWELCVGPANGAMNPRKDCDKGAIPTDAALVTHPQIESGYITLANNEENHYFYWFFESRNAPTMDPLVLWLTGGGSGCSSLLALLSENGPCRLNSDLTTALNVHSWTTEANVIWLDQPTNVGFSYGSDTSADYSEENIQKNIYWFLQGFLNKHPELEGRPLFLAGEGYASHYIPAAAHYIWSENRAVNEANATIRLNLRGTSIGNGLINPFVQVPHTLDMAVQNSYNISLLNSTQLAAAKEAVSVCEDLLGECRTNTSACTGSVSFCSSSLLDVMTETHRNKFDIRKECAARDSSDCYNTFAVADYLNSKTVRSYLNVSDQVLSWQKCSNSADPRFLPDLMKNFDGYVTDLLNDGSVRVLIYNGDADLVCNWYGSQAWTKQLDWVHQQEFNEAKEHKFLVPGDVEMVEAGSVRAYKTQFNFVRIFNSGHMVPKDQPMEPLMKATARRLGLKRIADDEEELLYWELQKLVLYDESHSPMEKIASTEEGGEAEAIVVV</sequence>
<dbReference type="Gene3D" id="3.40.50.1820">
    <property type="entry name" value="alpha/beta hydrolase"/>
    <property type="match status" value="1"/>
</dbReference>
<gene>
    <name evidence="9" type="ORF">BBJ29_006472</name>
    <name evidence="8" type="ORF">BBP00_00008203</name>
</gene>
<protein>
    <recommendedName>
        <fullName evidence="12">Carboxypeptidase</fullName>
    </recommendedName>
</protein>
<evidence type="ECO:0000256" key="6">
    <source>
        <dbReference type="SAM" id="MobiDB-lite"/>
    </source>
</evidence>
<dbReference type="OrthoDB" id="443318at2759"/>
<evidence type="ECO:0000313" key="8">
    <source>
        <dbReference type="EMBL" id="RLN56026.1"/>
    </source>
</evidence>
<reference evidence="10 11" key="1">
    <citation type="submission" date="2018-07" db="EMBL/GenBank/DDBJ databases">
        <title>Genome sequencing of oomycete isolates from Chile give support for New Zealand origin for Phytophthora kernoviae and make available the first Nothophytophthora sp. genome.</title>
        <authorList>
            <person name="Studholme D.J."/>
            <person name="Sanfuentes E."/>
            <person name="Panda P."/>
            <person name="Hill R."/>
            <person name="Sambles C."/>
            <person name="Grant M."/>
            <person name="Williams N.M."/>
            <person name="Mcdougal R.L."/>
        </authorList>
    </citation>
    <scope>NUCLEOTIDE SEQUENCE [LARGE SCALE GENOMIC DNA]</scope>
    <source>
        <strain evidence="8">Chile6</strain>
        <strain evidence="9">Chile7</strain>
    </source>
</reference>
<dbReference type="GO" id="GO:0004185">
    <property type="term" value="F:serine-type carboxypeptidase activity"/>
    <property type="evidence" value="ECO:0007669"/>
    <property type="project" value="InterPro"/>
</dbReference>
<dbReference type="Proteomes" id="UP000277300">
    <property type="component" value="Unassembled WGS sequence"/>
</dbReference>
<dbReference type="InterPro" id="IPR001563">
    <property type="entry name" value="Peptidase_S10"/>
</dbReference>
<feature type="region of interest" description="Disordered" evidence="6">
    <location>
        <begin position="48"/>
        <end position="187"/>
    </location>
</feature>
<dbReference type="EMBL" id="MBDO02000391">
    <property type="protein sequence ID" value="RLN56026.1"/>
    <property type="molecule type" value="Genomic_DNA"/>
</dbReference>
<dbReference type="AlphaFoldDB" id="A0A3F2RG14"/>
<keyword evidence="7" id="KW-1133">Transmembrane helix</keyword>
<accession>A0A3F2RG14</accession>
<keyword evidence="2" id="KW-0121">Carboxypeptidase</keyword>
<keyword evidence="4" id="KW-0378">Hydrolase</keyword>
<dbReference type="PRINTS" id="PR00724">
    <property type="entry name" value="CRBOXYPTASEC"/>
</dbReference>
<evidence type="ECO:0000256" key="1">
    <source>
        <dbReference type="ARBA" id="ARBA00009431"/>
    </source>
</evidence>
<dbReference type="InterPro" id="IPR029058">
    <property type="entry name" value="AB_hydrolase_fold"/>
</dbReference>
<evidence type="ECO:0000256" key="7">
    <source>
        <dbReference type="SAM" id="Phobius"/>
    </source>
</evidence>
<dbReference type="Pfam" id="PF00450">
    <property type="entry name" value="Peptidase_S10"/>
    <property type="match status" value="1"/>
</dbReference>
<dbReference type="Gene3D" id="1.10.287.410">
    <property type="match status" value="1"/>
</dbReference>
<comment type="caution">
    <text evidence="8">The sequence shown here is derived from an EMBL/GenBank/DDBJ whole genome shotgun (WGS) entry which is preliminary data.</text>
</comment>
<evidence type="ECO:0000256" key="3">
    <source>
        <dbReference type="ARBA" id="ARBA00022670"/>
    </source>
</evidence>
<organism evidence="8 10">
    <name type="scientific">Phytophthora kernoviae</name>
    <dbReference type="NCBI Taxonomy" id="325452"/>
    <lineage>
        <taxon>Eukaryota</taxon>
        <taxon>Sar</taxon>
        <taxon>Stramenopiles</taxon>
        <taxon>Oomycota</taxon>
        <taxon>Peronosporomycetes</taxon>
        <taxon>Peronosporales</taxon>
        <taxon>Peronosporaceae</taxon>
        <taxon>Phytophthora</taxon>
    </lineage>
</organism>
<evidence type="ECO:0000256" key="4">
    <source>
        <dbReference type="ARBA" id="ARBA00022801"/>
    </source>
</evidence>
<feature type="compositionally biased region" description="Pro residues" evidence="6">
    <location>
        <begin position="145"/>
        <end position="157"/>
    </location>
</feature>
<feature type="compositionally biased region" description="Low complexity" evidence="6">
    <location>
        <begin position="60"/>
        <end position="87"/>
    </location>
</feature>
<evidence type="ECO:0008006" key="12">
    <source>
        <dbReference type="Google" id="ProtNLM"/>
    </source>
</evidence>
<dbReference type="GO" id="GO:0006508">
    <property type="term" value="P:proteolysis"/>
    <property type="evidence" value="ECO:0007669"/>
    <property type="project" value="UniProtKB-KW"/>
</dbReference>
<feature type="compositionally biased region" description="Basic and acidic residues" evidence="6">
    <location>
        <begin position="108"/>
        <end position="121"/>
    </location>
</feature>
<name>A0A3F2RG14_9STRA</name>
<keyword evidence="7" id="KW-0812">Transmembrane</keyword>
<dbReference type="EMBL" id="MBAD02000883">
    <property type="protein sequence ID" value="RLN61603.1"/>
    <property type="molecule type" value="Genomic_DNA"/>
</dbReference>